<dbReference type="PATRIC" id="fig|592029.3.peg.2145"/>
<accession>L7W6L2</accession>
<organism evidence="1 2">
    <name type="scientific">Nonlabens dokdonensis (strain DSM 17205 / KCTC 12402 / DSW-6)</name>
    <name type="common">Donghaeana dokdonensis</name>
    <dbReference type="NCBI Taxonomy" id="592029"/>
    <lineage>
        <taxon>Bacteria</taxon>
        <taxon>Pseudomonadati</taxon>
        <taxon>Bacteroidota</taxon>
        <taxon>Flavobacteriia</taxon>
        <taxon>Flavobacteriales</taxon>
        <taxon>Flavobacteriaceae</taxon>
        <taxon>Nonlabens</taxon>
    </lineage>
</organism>
<dbReference type="KEGG" id="ndo:DDD_2168"/>
<gene>
    <name evidence="1" type="ordered locus">DDD_2168</name>
</gene>
<sequence length="49" mass="5848">MFIYNRLKADFETFHSAFAKAEYPITSTFNAIFTTTNRWHSYIAIYAIY</sequence>
<reference evidence="1 2" key="1">
    <citation type="journal article" date="2013" name="Genome Biol. Evol.">
        <title>Genomic makeup of the marine flavobacterium Nonlabens (Donghaeana) dokdonensis DSW-6 and identification of a novel class of rhodopsins.</title>
        <authorList>
            <person name="Kwon S.K."/>
            <person name="Kim B.K."/>
            <person name="Song J.Y."/>
            <person name="Kwak M.J."/>
            <person name="Lee C.H."/>
            <person name="Yoon J.H."/>
            <person name="Oh T.K."/>
            <person name="Kim J.F."/>
        </authorList>
    </citation>
    <scope>NUCLEOTIDE SEQUENCE [LARGE SCALE GENOMIC DNA]</scope>
    <source>
        <strain evidence="2">DSM 17205 / KCTC 12402 / DSW-6</strain>
    </source>
</reference>
<protein>
    <submittedName>
        <fullName evidence="1">Uncharacterized protein</fullName>
    </submittedName>
</protein>
<dbReference type="AlphaFoldDB" id="L7W6L2"/>
<name>L7W6L2_NONDD</name>
<dbReference type="STRING" id="592029.DDD_2168"/>
<evidence type="ECO:0000313" key="1">
    <source>
        <dbReference type="EMBL" id="AGC77295.1"/>
    </source>
</evidence>
<dbReference type="EMBL" id="CP001397">
    <property type="protein sequence ID" value="AGC77295.1"/>
    <property type="molecule type" value="Genomic_DNA"/>
</dbReference>
<evidence type="ECO:0000313" key="2">
    <source>
        <dbReference type="Proteomes" id="UP000011173"/>
    </source>
</evidence>
<dbReference type="HOGENOM" id="CLU_3138338_0_0_10"/>
<proteinExistence type="predicted"/>
<dbReference type="Proteomes" id="UP000011173">
    <property type="component" value="Chromosome"/>
</dbReference>